<protein>
    <submittedName>
        <fullName evidence="1">Uncharacterized protein</fullName>
    </submittedName>
</protein>
<evidence type="ECO:0000313" key="2">
    <source>
        <dbReference type="Proteomes" id="UP001164250"/>
    </source>
</evidence>
<name>A0ACC1AR62_9ROSI</name>
<sequence length="147" mass="16217">MEDHSQAEIGRDATFLGVYGSHGGTEASPLDAFVRSLFIVQCIVWCLHMIAKGLGCILGVVFPGVARDNGPFSEDILRKSNKLVVEQLTRNHSPFVEVRQELKSLHPDDSDIVVLKHGVWRVRGILQDLVGKMVQADDIAVLENQLS</sequence>
<evidence type="ECO:0000313" key="1">
    <source>
        <dbReference type="EMBL" id="KAJ0089179.1"/>
    </source>
</evidence>
<comment type="caution">
    <text evidence="1">The sequence shown here is derived from an EMBL/GenBank/DDBJ whole genome shotgun (WGS) entry which is preliminary data.</text>
</comment>
<gene>
    <name evidence="1" type="ORF">Patl1_32965</name>
</gene>
<dbReference type="Proteomes" id="UP001164250">
    <property type="component" value="Chromosome 9"/>
</dbReference>
<dbReference type="EMBL" id="CM047905">
    <property type="protein sequence ID" value="KAJ0089179.1"/>
    <property type="molecule type" value="Genomic_DNA"/>
</dbReference>
<keyword evidence="2" id="KW-1185">Reference proteome</keyword>
<reference evidence="2" key="1">
    <citation type="journal article" date="2023" name="G3 (Bethesda)">
        <title>Genome assembly and association tests identify interacting loci associated with vigor, precocity, and sex in interspecific pistachio rootstocks.</title>
        <authorList>
            <person name="Palmer W."/>
            <person name="Jacygrad E."/>
            <person name="Sagayaradj S."/>
            <person name="Cavanaugh K."/>
            <person name="Han R."/>
            <person name="Bertier L."/>
            <person name="Beede B."/>
            <person name="Kafkas S."/>
            <person name="Golino D."/>
            <person name="Preece J."/>
            <person name="Michelmore R."/>
        </authorList>
    </citation>
    <scope>NUCLEOTIDE SEQUENCE [LARGE SCALE GENOMIC DNA]</scope>
</reference>
<organism evidence="1 2">
    <name type="scientific">Pistacia atlantica</name>
    <dbReference type="NCBI Taxonomy" id="434234"/>
    <lineage>
        <taxon>Eukaryota</taxon>
        <taxon>Viridiplantae</taxon>
        <taxon>Streptophyta</taxon>
        <taxon>Embryophyta</taxon>
        <taxon>Tracheophyta</taxon>
        <taxon>Spermatophyta</taxon>
        <taxon>Magnoliopsida</taxon>
        <taxon>eudicotyledons</taxon>
        <taxon>Gunneridae</taxon>
        <taxon>Pentapetalae</taxon>
        <taxon>rosids</taxon>
        <taxon>malvids</taxon>
        <taxon>Sapindales</taxon>
        <taxon>Anacardiaceae</taxon>
        <taxon>Pistacia</taxon>
    </lineage>
</organism>
<accession>A0ACC1AR62</accession>
<proteinExistence type="predicted"/>